<comment type="caution">
    <text evidence="3">The sequence shown here is derived from an EMBL/GenBank/DDBJ whole genome shotgun (WGS) entry which is preliminary data.</text>
</comment>
<accession>A0A2G5SYE8</accession>
<evidence type="ECO:0000256" key="2">
    <source>
        <dbReference type="SAM" id="SignalP"/>
    </source>
</evidence>
<evidence type="ECO:0000313" key="4">
    <source>
        <dbReference type="Proteomes" id="UP000230233"/>
    </source>
</evidence>
<keyword evidence="2" id="KW-0732">Signal</keyword>
<keyword evidence="4" id="KW-1185">Reference proteome</keyword>
<feature type="compositionally biased region" description="Pro residues" evidence="1">
    <location>
        <begin position="64"/>
        <end position="87"/>
    </location>
</feature>
<dbReference type="EMBL" id="PDUG01000006">
    <property type="protein sequence ID" value="PIC19866.1"/>
    <property type="molecule type" value="Genomic_DNA"/>
</dbReference>
<reference evidence="4" key="1">
    <citation type="submission" date="2017-10" db="EMBL/GenBank/DDBJ databases">
        <title>Rapid genome shrinkage in a self-fertile nematode reveals novel sperm competition proteins.</title>
        <authorList>
            <person name="Yin D."/>
            <person name="Schwarz E.M."/>
            <person name="Thomas C.G."/>
            <person name="Felde R.L."/>
            <person name="Korf I.F."/>
            <person name="Cutter A.D."/>
            <person name="Schartner C.M."/>
            <person name="Ralston E.J."/>
            <person name="Meyer B.J."/>
            <person name="Haag E.S."/>
        </authorList>
    </citation>
    <scope>NUCLEOTIDE SEQUENCE [LARGE SCALE GENOMIC DNA]</scope>
    <source>
        <strain evidence="4">JU1422</strain>
    </source>
</reference>
<sequence length="204" mass="23318">MNFWIFLSVIVAIAHCSSYESLDFSDEYDRHDEHDRPDWSSEEYERSDFPYPQQDMYGLRQDYPPMPQPPSYPRLPSPPYGGPPGPYYPQHDNSPKLRTLRGDKIVKAKIRYYTSGLNTYAVISCPRNPTPGAYTWILADSKHGRTPSFGHPGTVTLAGGIHVEYIAKLVAGEKWEGRDFTNDEKQKFRRVGCTHGQTPSFVQN</sequence>
<dbReference type="STRING" id="1611254.A0A2G5SYE8"/>
<feature type="region of interest" description="Disordered" evidence="1">
    <location>
        <begin position="28"/>
        <end position="95"/>
    </location>
</feature>
<gene>
    <name evidence="3" type="primary">Cni-Y62H9A.3</name>
    <name evidence="3" type="synonym">Cnig_chr_X.g25251</name>
    <name evidence="3" type="ORF">B9Z55_025251</name>
</gene>
<dbReference type="Proteomes" id="UP000230233">
    <property type="component" value="Chromosome X"/>
</dbReference>
<dbReference type="AlphaFoldDB" id="A0A2G5SYE8"/>
<dbReference type="PANTHER" id="PTHR38633:SF4">
    <property type="entry name" value="CANDIDATE SECRETED EFFECTOR PROTEIN"/>
    <property type="match status" value="1"/>
</dbReference>
<evidence type="ECO:0000256" key="1">
    <source>
        <dbReference type="SAM" id="MobiDB-lite"/>
    </source>
</evidence>
<dbReference type="PANTHER" id="PTHR38633">
    <property type="entry name" value="PROTEIN CBG15573-RELATED"/>
    <property type="match status" value="1"/>
</dbReference>
<organism evidence="3 4">
    <name type="scientific">Caenorhabditis nigoni</name>
    <dbReference type="NCBI Taxonomy" id="1611254"/>
    <lineage>
        <taxon>Eukaryota</taxon>
        <taxon>Metazoa</taxon>
        <taxon>Ecdysozoa</taxon>
        <taxon>Nematoda</taxon>
        <taxon>Chromadorea</taxon>
        <taxon>Rhabditida</taxon>
        <taxon>Rhabditina</taxon>
        <taxon>Rhabditomorpha</taxon>
        <taxon>Rhabditoidea</taxon>
        <taxon>Rhabditidae</taxon>
        <taxon>Peloderinae</taxon>
        <taxon>Caenorhabditis</taxon>
    </lineage>
</organism>
<feature type="compositionally biased region" description="Basic and acidic residues" evidence="1">
    <location>
        <begin position="28"/>
        <end position="48"/>
    </location>
</feature>
<protein>
    <submittedName>
        <fullName evidence="3">Uncharacterized protein</fullName>
    </submittedName>
</protein>
<dbReference type="OrthoDB" id="5871783at2759"/>
<name>A0A2G5SYE8_9PELO</name>
<feature type="chain" id="PRO_5013653708" evidence="2">
    <location>
        <begin position="17"/>
        <end position="204"/>
    </location>
</feature>
<feature type="signal peptide" evidence="2">
    <location>
        <begin position="1"/>
        <end position="16"/>
    </location>
</feature>
<evidence type="ECO:0000313" key="3">
    <source>
        <dbReference type="EMBL" id="PIC19866.1"/>
    </source>
</evidence>
<proteinExistence type="predicted"/>